<evidence type="ECO:0000313" key="2">
    <source>
        <dbReference type="EMBL" id="VEL11563.1"/>
    </source>
</evidence>
<comment type="caution">
    <text evidence="2">The sequence shown here is derived from an EMBL/GenBank/DDBJ whole genome shotgun (WGS) entry which is preliminary data.</text>
</comment>
<dbReference type="OrthoDB" id="6266840at2759"/>
<dbReference type="EMBL" id="CAAALY010012161">
    <property type="protein sequence ID" value="VEL11563.1"/>
    <property type="molecule type" value="Genomic_DNA"/>
</dbReference>
<dbReference type="Proteomes" id="UP000784294">
    <property type="component" value="Unassembled WGS sequence"/>
</dbReference>
<evidence type="ECO:0000256" key="1">
    <source>
        <dbReference type="SAM" id="MobiDB-lite"/>
    </source>
</evidence>
<name>A0A3S5CD95_9PLAT</name>
<feature type="region of interest" description="Disordered" evidence="1">
    <location>
        <begin position="134"/>
        <end position="154"/>
    </location>
</feature>
<dbReference type="AlphaFoldDB" id="A0A3S5CD95"/>
<proteinExistence type="predicted"/>
<evidence type="ECO:0000313" key="3">
    <source>
        <dbReference type="Proteomes" id="UP000784294"/>
    </source>
</evidence>
<feature type="compositionally biased region" description="Low complexity" evidence="1">
    <location>
        <begin position="143"/>
        <end position="153"/>
    </location>
</feature>
<accession>A0A3S5CD95</accession>
<gene>
    <name evidence="2" type="ORF">PXEA_LOCUS5003</name>
</gene>
<reference evidence="2" key="1">
    <citation type="submission" date="2018-11" db="EMBL/GenBank/DDBJ databases">
        <authorList>
            <consortium name="Pathogen Informatics"/>
        </authorList>
    </citation>
    <scope>NUCLEOTIDE SEQUENCE</scope>
</reference>
<protein>
    <submittedName>
        <fullName evidence="2">Uncharacterized protein</fullName>
    </submittedName>
</protein>
<organism evidence="2 3">
    <name type="scientific">Protopolystoma xenopodis</name>
    <dbReference type="NCBI Taxonomy" id="117903"/>
    <lineage>
        <taxon>Eukaryota</taxon>
        <taxon>Metazoa</taxon>
        <taxon>Spiralia</taxon>
        <taxon>Lophotrochozoa</taxon>
        <taxon>Platyhelminthes</taxon>
        <taxon>Monogenea</taxon>
        <taxon>Polyopisthocotylea</taxon>
        <taxon>Polystomatidea</taxon>
        <taxon>Polystomatidae</taxon>
        <taxon>Protopolystoma</taxon>
    </lineage>
</organism>
<sequence length="267" mass="28585">MLPKSLPTVLCFRFTRTSVPLQNKDVLGGRLLHFLDVTHLVAHRLRLSPYNTSRAASPHSIPPGRQATQTPVARLLSISADLPFNPAFADGGSPTGTLHLPRVWLLGLRPGRIRLQLDPITVDAGRLETSPIKQVRDGDKEGGSISDSGGISEAFNKRPRNVAVGSFTSVSSGHPLARPALANTASTVGKSGNGTMKPSRRLNRLFSLCIRMAGPVTDAGSEGRRSTRLGQPRAHRPLAVGPAIFPIGLIAQLVTGEIIFIRQPELC</sequence>
<keyword evidence="3" id="KW-1185">Reference proteome</keyword>